<reference evidence="3 4" key="1">
    <citation type="submission" date="2015-08" db="EMBL/GenBank/DDBJ databases">
        <authorList>
            <person name="Babu N.S."/>
            <person name="Beckwith C.J."/>
            <person name="Beseler K.G."/>
            <person name="Brison A."/>
            <person name="Carone J.V."/>
            <person name="Caskin T.P."/>
            <person name="Diamond M."/>
            <person name="Durham M.E."/>
            <person name="Foxe J.M."/>
            <person name="Go M."/>
            <person name="Henderson B.A."/>
            <person name="Jones I.B."/>
            <person name="McGettigan J.A."/>
            <person name="Micheletti S.J."/>
            <person name="Nasrallah M.E."/>
            <person name="Ortiz D."/>
            <person name="Piller C.R."/>
            <person name="Privatt S.R."/>
            <person name="Schneider S.L."/>
            <person name="Sharp S."/>
            <person name="Smith T.C."/>
            <person name="Stanton J.D."/>
            <person name="Ullery H.E."/>
            <person name="Wilson R.J."/>
            <person name="Serrano M.G."/>
            <person name="Buck G."/>
            <person name="Lee V."/>
            <person name="Wang Y."/>
            <person name="Carvalho R."/>
            <person name="Voegtly L."/>
            <person name="Shi R."/>
            <person name="Duckworth R."/>
            <person name="Johnson A."/>
            <person name="Loviza R."/>
            <person name="Walstead R."/>
            <person name="Shah Z."/>
            <person name="Kiflezghi M."/>
            <person name="Wade K."/>
            <person name="Ball S.L."/>
            <person name="Bradley K.W."/>
            <person name="Asai D.J."/>
            <person name="Bowman C.A."/>
            <person name="Russell D.A."/>
            <person name="Pope W.H."/>
            <person name="Jacobs-Sera D."/>
            <person name="Hendrix R.W."/>
            <person name="Hatfull G.F."/>
        </authorList>
    </citation>
    <scope>NUCLEOTIDE SEQUENCE [LARGE SCALE GENOMIC DNA]</scope>
    <source>
        <strain evidence="3 4">DSM 27648</strain>
    </source>
</reference>
<dbReference type="Proteomes" id="UP000064967">
    <property type="component" value="Chromosome"/>
</dbReference>
<sequence length="195" mass="21447">MKLRRLWRLFLPLVGLPLVAVFCLPNGDASAAGPSPADAAAPSDAGTSKGAGKDTGAPISKTPPDPPAMAEREQWVFDLRYDKGEIYLLAVHKQDMGSPHVTPRVMGRFALELFEGPTLIERVRFDFPMLGVPMAPDAGMNTPPRFEPKLKTRIGVFFPATKRGTRLELWDRARDMRWPLPWPPKEGVIAPPATP</sequence>
<accession>A0A0K1PS03</accession>
<dbReference type="STRING" id="1391654.AKJ09_02568"/>
<feature type="region of interest" description="Disordered" evidence="1">
    <location>
        <begin position="32"/>
        <end position="68"/>
    </location>
</feature>
<keyword evidence="2" id="KW-0732">Signal</keyword>
<feature type="compositionally biased region" description="Low complexity" evidence="1">
    <location>
        <begin position="32"/>
        <end position="46"/>
    </location>
</feature>
<keyword evidence="4" id="KW-1185">Reference proteome</keyword>
<evidence type="ECO:0000256" key="1">
    <source>
        <dbReference type="SAM" id="MobiDB-lite"/>
    </source>
</evidence>
<evidence type="ECO:0000313" key="3">
    <source>
        <dbReference type="EMBL" id="AKU95904.1"/>
    </source>
</evidence>
<organism evidence="3 4">
    <name type="scientific">Labilithrix luteola</name>
    <dbReference type="NCBI Taxonomy" id="1391654"/>
    <lineage>
        <taxon>Bacteria</taxon>
        <taxon>Pseudomonadati</taxon>
        <taxon>Myxococcota</taxon>
        <taxon>Polyangia</taxon>
        <taxon>Polyangiales</taxon>
        <taxon>Labilitrichaceae</taxon>
        <taxon>Labilithrix</taxon>
    </lineage>
</organism>
<feature type="signal peptide" evidence="2">
    <location>
        <begin position="1"/>
        <end position="31"/>
    </location>
</feature>
<proteinExistence type="predicted"/>
<protein>
    <recommendedName>
        <fullName evidence="5">Lipoprotein</fullName>
    </recommendedName>
</protein>
<dbReference type="KEGG" id="llu:AKJ09_02568"/>
<evidence type="ECO:0000256" key="2">
    <source>
        <dbReference type="SAM" id="SignalP"/>
    </source>
</evidence>
<dbReference type="AlphaFoldDB" id="A0A0K1PS03"/>
<name>A0A0K1PS03_9BACT</name>
<evidence type="ECO:0008006" key="5">
    <source>
        <dbReference type="Google" id="ProtNLM"/>
    </source>
</evidence>
<gene>
    <name evidence="3" type="ORF">AKJ09_02568</name>
</gene>
<evidence type="ECO:0000313" key="4">
    <source>
        <dbReference type="Proteomes" id="UP000064967"/>
    </source>
</evidence>
<feature type="chain" id="PRO_5005466154" description="Lipoprotein" evidence="2">
    <location>
        <begin position="32"/>
        <end position="195"/>
    </location>
</feature>
<dbReference type="EMBL" id="CP012333">
    <property type="protein sequence ID" value="AKU95904.1"/>
    <property type="molecule type" value="Genomic_DNA"/>
</dbReference>